<evidence type="ECO:0000256" key="1">
    <source>
        <dbReference type="ARBA" id="ARBA00001633"/>
    </source>
</evidence>
<evidence type="ECO:0000259" key="9">
    <source>
        <dbReference type="Pfam" id="PF00218"/>
    </source>
</evidence>
<dbReference type="PROSITE" id="PS00614">
    <property type="entry name" value="IGPS"/>
    <property type="match status" value="1"/>
</dbReference>
<dbReference type="InterPro" id="IPR001468">
    <property type="entry name" value="Indole-3-GlycerolPSynthase_CS"/>
</dbReference>
<proteinExistence type="predicted"/>
<protein>
    <recommendedName>
        <fullName evidence="3">indole-3-glycerol-phosphate synthase</fullName>
        <ecNumber evidence="3">4.1.1.48</ecNumber>
    </recommendedName>
</protein>
<dbReference type="InterPro" id="IPR011060">
    <property type="entry name" value="RibuloseP-bd_barrel"/>
</dbReference>
<evidence type="ECO:0000256" key="7">
    <source>
        <dbReference type="ARBA" id="ARBA00023141"/>
    </source>
</evidence>
<keyword evidence="6" id="KW-0822">Tryptophan biosynthesis</keyword>
<keyword evidence="8" id="KW-0456">Lyase</keyword>
<dbReference type="SUPFAM" id="SSF51366">
    <property type="entry name" value="Ribulose-phoshate binding barrel"/>
    <property type="match status" value="1"/>
</dbReference>
<dbReference type="EC" id="4.1.1.48" evidence="3"/>
<sequence>VTTYLDRILAAHRETASLDGRSLEDLLDSARSGEDPRGFMRALVGGTPDEIAVIAEVKRRSPSRGDLDTGLDPAVVAVQYATGGAACLSVLTDESFFGGSAGDLRA</sequence>
<dbReference type="Gene3D" id="3.20.20.70">
    <property type="entry name" value="Aldolase class I"/>
    <property type="match status" value="1"/>
</dbReference>
<reference evidence="10" key="1">
    <citation type="submission" date="2018-05" db="EMBL/GenBank/DDBJ databases">
        <authorList>
            <person name="Lanie J.A."/>
            <person name="Ng W.-L."/>
            <person name="Kazmierczak K.M."/>
            <person name="Andrzejewski T.M."/>
            <person name="Davidsen T.M."/>
            <person name="Wayne K.J."/>
            <person name="Tettelin H."/>
            <person name="Glass J.I."/>
            <person name="Rusch D."/>
            <person name="Podicherti R."/>
            <person name="Tsui H.-C.T."/>
            <person name="Winkler M.E."/>
        </authorList>
    </citation>
    <scope>NUCLEOTIDE SEQUENCE</scope>
</reference>
<feature type="domain" description="Indole-3-glycerol phosphate synthase" evidence="9">
    <location>
        <begin position="6"/>
        <end position="105"/>
    </location>
</feature>
<evidence type="ECO:0000256" key="4">
    <source>
        <dbReference type="ARBA" id="ARBA00022605"/>
    </source>
</evidence>
<dbReference type="UniPathway" id="UPA00035">
    <property type="reaction ID" value="UER00043"/>
</dbReference>
<keyword evidence="4" id="KW-0028">Amino-acid biosynthesis</keyword>
<evidence type="ECO:0000256" key="5">
    <source>
        <dbReference type="ARBA" id="ARBA00022793"/>
    </source>
</evidence>
<dbReference type="GO" id="GO:0004425">
    <property type="term" value="F:indole-3-glycerol-phosphate synthase activity"/>
    <property type="evidence" value="ECO:0007669"/>
    <property type="project" value="UniProtKB-EC"/>
</dbReference>
<dbReference type="InterPro" id="IPR013798">
    <property type="entry name" value="Indole-3-glycerol_P_synth_dom"/>
</dbReference>
<accession>A0A383A9X0</accession>
<evidence type="ECO:0000256" key="2">
    <source>
        <dbReference type="ARBA" id="ARBA00004696"/>
    </source>
</evidence>
<dbReference type="GO" id="GO:0000162">
    <property type="term" value="P:L-tryptophan biosynthetic process"/>
    <property type="evidence" value="ECO:0007669"/>
    <property type="project" value="UniProtKB-UniPathway"/>
</dbReference>
<keyword evidence="5" id="KW-0210">Decarboxylase</keyword>
<evidence type="ECO:0000313" key="10">
    <source>
        <dbReference type="EMBL" id="SVE04676.1"/>
    </source>
</evidence>
<dbReference type="AlphaFoldDB" id="A0A383A9X0"/>
<dbReference type="InterPro" id="IPR013785">
    <property type="entry name" value="Aldolase_TIM"/>
</dbReference>
<organism evidence="10">
    <name type="scientific">marine metagenome</name>
    <dbReference type="NCBI Taxonomy" id="408172"/>
    <lineage>
        <taxon>unclassified sequences</taxon>
        <taxon>metagenomes</taxon>
        <taxon>ecological metagenomes</taxon>
    </lineage>
</organism>
<feature type="non-terminal residue" evidence="10">
    <location>
        <position position="106"/>
    </location>
</feature>
<dbReference type="EMBL" id="UINC01190488">
    <property type="protein sequence ID" value="SVE04676.1"/>
    <property type="molecule type" value="Genomic_DNA"/>
</dbReference>
<dbReference type="PANTHER" id="PTHR22854:SF2">
    <property type="entry name" value="INDOLE-3-GLYCEROL-PHOSPHATE SYNTHASE"/>
    <property type="match status" value="1"/>
</dbReference>
<evidence type="ECO:0000256" key="6">
    <source>
        <dbReference type="ARBA" id="ARBA00022822"/>
    </source>
</evidence>
<dbReference type="PANTHER" id="PTHR22854">
    <property type="entry name" value="TRYPTOPHAN BIOSYNTHESIS PROTEIN"/>
    <property type="match status" value="1"/>
</dbReference>
<keyword evidence="7" id="KW-0057">Aromatic amino acid biosynthesis</keyword>
<dbReference type="InterPro" id="IPR045186">
    <property type="entry name" value="Indole-3-glycerol_P_synth"/>
</dbReference>
<evidence type="ECO:0000256" key="3">
    <source>
        <dbReference type="ARBA" id="ARBA00012362"/>
    </source>
</evidence>
<dbReference type="GO" id="GO:0004640">
    <property type="term" value="F:phosphoribosylanthranilate isomerase activity"/>
    <property type="evidence" value="ECO:0007669"/>
    <property type="project" value="TreeGrafter"/>
</dbReference>
<evidence type="ECO:0000256" key="8">
    <source>
        <dbReference type="ARBA" id="ARBA00023239"/>
    </source>
</evidence>
<comment type="catalytic activity">
    <reaction evidence="1">
        <text>1-(2-carboxyphenylamino)-1-deoxy-D-ribulose 5-phosphate + H(+) = (1S,2R)-1-C-(indol-3-yl)glycerol 3-phosphate + CO2 + H2O</text>
        <dbReference type="Rhea" id="RHEA:23476"/>
        <dbReference type="ChEBI" id="CHEBI:15377"/>
        <dbReference type="ChEBI" id="CHEBI:15378"/>
        <dbReference type="ChEBI" id="CHEBI:16526"/>
        <dbReference type="ChEBI" id="CHEBI:58613"/>
        <dbReference type="ChEBI" id="CHEBI:58866"/>
        <dbReference type="EC" id="4.1.1.48"/>
    </reaction>
</comment>
<dbReference type="Pfam" id="PF00218">
    <property type="entry name" value="IGPS"/>
    <property type="match status" value="1"/>
</dbReference>
<feature type="non-terminal residue" evidence="10">
    <location>
        <position position="1"/>
    </location>
</feature>
<gene>
    <name evidence="10" type="ORF">METZ01_LOCUS457530</name>
</gene>
<name>A0A383A9X0_9ZZZZ</name>
<comment type="pathway">
    <text evidence="2">Amino-acid biosynthesis; L-tryptophan biosynthesis; L-tryptophan from chorismate: step 4/5.</text>
</comment>